<protein>
    <submittedName>
        <fullName evidence="5">Trehalose-6-phosphate synthase domain-containing protein</fullName>
    </submittedName>
</protein>
<dbReference type="Pfam" id="PF00982">
    <property type="entry name" value="Glyco_transf_20"/>
    <property type="match status" value="1"/>
</dbReference>
<evidence type="ECO:0000313" key="5">
    <source>
        <dbReference type="EMBL" id="CDW90926.1"/>
    </source>
</evidence>
<comment type="similarity">
    <text evidence="1">In the N-terminal section; belongs to the glycosyltransferase 20 family.</text>
</comment>
<dbReference type="InterPro" id="IPR013783">
    <property type="entry name" value="Ig-like_fold"/>
</dbReference>
<dbReference type="SMART" id="SM01065">
    <property type="entry name" value="CBM_2"/>
    <property type="match status" value="1"/>
</dbReference>
<dbReference type="SUPFAM" id="SSF56784">
    <property type="entry name" value="HAD-like"/>
    <property type="match status" value="1"/>
</dbReference>
<evidence type="ECO:0000256" key="3">
    <source>
        <dbReference type="SAM" id="MobiDB-lite"/>
    </source>
</evidence>
<dbReference type="SUPFAM" id="SSF49452">
    <property type="entry name" value="Starch-binding domain-like"/>
    <property type="match status" value="1"/>
</dbReference>
<dbReference type="CDD" id="cd03788">
    <property type="entry name" value="GT20_TPS"/>
    <property type="match status" value="1"/>
</dbReference>
<evidence type="ECO:0000256" key="1">
    <source>
        <dbReference type="ARBA" id="ARBA00005409"/>
    </source>
</evidence>
<dbReference type="Pfam" id="PF00686">
    <property type="entry name" value="CBM_20"/>
    <property type="match status" value="1"/>
</dbReference>
<dbReference type="PANTHER" id="PTHR10788">
    <property type="entry name" value="TREHALOSE-6-PHOSPHATE SYNTHASE"/>
    <property type="match status" value="1"/>
</dbReference>
<accession>A0A078B9R0</accession>
<feature type="compositionally biased region" description="Polar residues" evidence="3">
    <location>
        <begin position="1260"/>
        <end position="1271"/>
    </location>
</feature>
<dbReference type="SUPFAM" id="SSF53756">
    <property type="entry name" value="UDP-Glycosyltransferase/glycogen phosphorylase"/>
    <property type="match status" value="1"/>
</dbReference>
<proteinExistence type="inferred from homology"/>
<dbReference type="InterPro" id="IPR002044">
    <property type="entry name" value="CBM20"/>
</dbReference>
<evidence type="ECO:0000256" key="2">
    <source>
        <dbReference type="ARBA" id="ARBA00006330"/>
    </source>
</evidence>
<feature type="domain" description="CBM20" evidence="4">
    <location>
        <begin position="31"/>
        <end position="143"/>
    </location>
</feature>
<dbReference type="PANTHER" id="PTHR10788:SF94">
    <property type="entry name" value="ALPHA,ALPHA-TREHALOSE-PHOSPHATE SYNTHASE [UDP-FORMING] 5"/>
    <property type="match status" value="1"/>
</dbReference>
<dbReference type="InterPro" id="IPR036412">
    <property type="entry name" value="HAD-like_sf"/>
</dbReference>
<dbReference type="GO" id="GO:0005992">
    <property type="term" value="P:trehalose biosynthetic process"/>
    <property type="evidence" value="ECO:0007669"/>
    <property type="project" value="InterPro"/>
</dbReference>
<feature type="region of interest" description="Disordered" evidence="3">
    <location>
        <begin position="1249"/>
        <end position="1275"/>
    </location>
</feature>
<dbReference type="InterPro" id="IPR013784">
    <property type="entry name" value="Carb-bd-like_fold"/>
</dbReference>
<dbReference type="Gene3D" id="3.40.50.1000">
    <property type="entry name" value="HAD superfamily/HAD-like"/>
    <property type="match status" value="1"/>
</dbReference>
<dbReference type="CDD" id="cd05467">
    <property type="entry name" value="CBM20"/>
    <property type="match status" value="1"/>
</dbReference>
<dbReference type="Proteomes" id="UP000039865">
    <property type="component" value="Unassembled WGS sequence"/>
</dbReference>
<dbReference type="Gene3D" id="3.30.70.1020">
    <property type="entry name" value="Trehalose-6-phosphate phosphatase related protein, domain 2"/>
    <property type="match status" value="1"/>
</dbReference>
<dbReference type="InterPro" id="IPR023214">
    <property type="entry name" value="HAD_sf"/>
</dbReference>
<comment type="similarity">
    <text evidence="2">In the C-terminal section; belongs to the trehalose phosphatase family.</text>
</comment>
<keyword evidence="6" id="KW-1185">Reference proteome</keyword>
<dbReference type="FunFam" id="3.40.50.1000:FF:000052">
    <property type="entry name" value="Alpha,alpha-trehalose-phosphate synthase [UDP-forming] 6"/>
    <property type="match status" value="1"/>
</dbReference>
<dbReference type="OrthoDB" id="295239at2759"/>
<feature type="compositionally biased region" description="Acidic residues" evidence="3">
    <location>
        <begin position="356"/>
        <end position="370"/>
    </location>
</feature>
<dbReference type="GO" id="GO:0005829">
    <property type="term" value="C:cytosol"/>
    <property type="evidence" value="ECO:0007669"/>
    <property type="project" value="TreeGrafter"/>
</dbReference>
<dbReference type="InterPro" id="IPR003337">
    <property type="entry name" value="Trehalose_PPase"/>
</dbReference>
<dbReference type="InterPro" id="IPR001830">
    <property type="entry name" value="Glyco_trans_20"/>
</dbReference>
<dbReference type="Gene3D" id="3.40.50.2000">
    <property type="entry name" value="Glycogen Phosphorylase B"/>
    <property type="match status" value="2"/>
</dbReference>
<dbReference type="Gene3D" id="2.60.40.10">
    <property type="entry name" value="Immunoglobulins"/>
    <property type="match status" value="1"/>
</dbReference>
<organism evidence="5 6">
    <name type="scientific">Stylonychia lemnae</name>
    <name type="common">Ciliate</name>
    <dbReference type="NCBI Taxonomy" id="5949"/>
    <lineage>
        <taxon>Eukaryota</taxon>
        <taxon>Sar</taxon>
        <taxon>Alveolata</taxon>
        <taxon>Ciliophora</taxon>
        <taxon>Intramacronucleata</taxon>
        <taxon>Spirotrichea</taxon>
        <taxon>Stichotrichia</taxon>
        <taxon>Sporadotrichida</taxon>
        <taxon>Oxytrichidae</taxon>
        <taxon>Stylonychinae</taxon>
        <taxon>Stylonychia</taxon>
    </lineage>
</organism>
<evidence type="ECO:0000259" key="4">
    <source>
        <dbReference type="PROSITE" id="PS51166"/>
    </source>
</evidence>
<dbReference type="EMBL" id="CCKQ01018926">
    <property type="protein sequence ID" value="CDW90926.1"/>
    <property type="molecule type" value="Genomic_DNA"/>
</dbReference>
<sequence>MGKTNIHVKYFSNEQEYFGYNLSSHNTAEKGGFRHRIMIKFVVSCRDTQIGDIIKVTGSSTELGNWSPANSVILTTTPDDFPFWRGHVQIDPFNLQKKNLLEYKYVIMIQTSNLAKQWEPIQGNRIIDLSNNKEIIIEDVFGKPNHLREELTQYQPLRNYESSPNGDKISADFGSSDLSALSPGYGQKIVKKVREHKNVAEQYNQIKQQKKQNSSQKPGFVVRSSTLTEQEQDDLIRHLQGTIEKTYDDRQVPEELAAFRRKISSQAVDVDNLCEEEKIMRSLEDVQQSRIESMRIKNLGNTIQKQYIHNLISFEDDPDQLSFNQTLGLQNLGSIEEEQVQHKYNPTKQGSGLISSDEDGLDDQDEDDTMQDEDRNLFQDIKITPDDMVIVASFKLPISLDRDPTSPKGWKVRNSRSLLYPTMFKLREKKNMVKIQWIGWPGVVPESPEEINQITELLKEYGCVPAFFDSETIEQYLYYHETVLRPLFHNFKGLNDFEYLGKHEHWQKYQLVNSKFASIIRELKQEKEMIWVHDNYLLLVPTYVIRKDIGANIGFSMHCPFPSSDIYKMFPYRGEVLKSLLSCSLIGFHQFEYARNFYTSCRRILGLNHEFKKGGFLAIESFGRSVMLRISHIGIMEEDIVEMMDSDECKNFIKFLNTNIIQKKKFILSSIDRFHPISGLKNKLLAYQKFLRDYSSQKNAIQLIQYVIPSDCPKCQLLTCSHQIINQTRSELIDLVKQIQDEFGQSSLHYVEQDLSMECRMALWSVTNILLITTLRDGQCLPPLEFITVKKHQNKSKQAAVILSEFSGCNRALGGNLKVTHQSKCQTFVNPFNVDEIARNIELAIQMPSEEKEQRFKLAYNYISKHSTLKWAESFVKDLKRSHLSVGENVSNYMIIGFGLNQTIIKTRQGFTELQEKEVEQNYARGIQRLIVIDQEGVLPMRNHSNKLLKEPVPNVVEILNQLSQDENNLIFVISSEMKGQMHKWYAQKAPKIGLAAENGFFWRMESQNKDEHTWVKLLPKVIDLCWIESVRDIMQSYTEKTDGAFIEEKEAMIIWNYKDTDPEFGNWQAKELTSHLEHVFCNLPIEILHGKKCLEVVPSQLKKVKLVKLLLQTLGKKYNLDFVLYIGDDIGNEPNASVYTCTIGRKVTQAKYFLNETDNVVHLLETLMNSSLKASRNKSFVELRKLDTQNNSGNLLYGAIQNNEQLRRNGTQMIVNNRSRPNQYMNKPQNNSGILRAGSGMLVAQYNDSQSENEDSDGFLNSGNSSNNELQDNEEHIIKSYLKKKADF</sequence>
<dbReference type="NCBIfam" id="TIGR00685">
    <property type="entry name" value="T6PP"/>
    <property type="match status" value="1"/>
</dbReference>
<feature type="region of interest" description="Disordered" evidence="3">
    <location>
        <begin position="344"/>
        <end position="370"/>
    </location>
</feature>
<gene>
    <name evidence="5" type="primary">Contig5742.g6145</name>
    <name evidence="5" type="ORF">STYLEM_20074</name>
</gene>
<dbReference type="PROSITE" id="PS51166">
    <property type="entry name" value="CBM20"/>
    <property type="match status" value="1"/>
</dbReference>
<dbReference type="GO" id="GO:0004805">
    <property type="term" value="F:trehalose-phosphatase activity"/>
    <property type="evidence" value="ECO:0007669"/>
    <property type="project" value="TreeGrafter"/>
</dbReference>
<name>A0A078B9R0_STYLE</name>
<feature type="compositionally biased region" description="Polar residues" evidence="3">
    <location>
        <begin position="344"/>
        <end position="354"/>
    </location>
</feature>
<dbReference type="Pfam" id="PF02358">
    <property type="entry name" value="Trehalose_PPase"/>
    <property type="match status" value="1"/>
</dbReference>
<dbReference type="GO" id="GO:2001070">
    <property type="term" value="F:starch binding"/>
    <property type="evidence" value="ECO:0007669"/>
    <property type="project" value="InterPro"/>
</dbReference>
<evidence type="ECO:0000313" key="6">
    <source>
        <dbReference type="Proteomes" id="UP000039865"/>
    </source>
</evidence>
<reference evidence="5 6" key="1">
    <citation type="submission" date="2014-06" db="EMBL/GenBank/DDBJ databases">
        <authorList>
            <person name="Swart Estienne"/>
        </authorList>
    </citation>
    <scope>NUCLEOTIDE SEQUENCE [LARGE SCALE GENOMIC DNA]</scope>
    <source>
        <strain evidence="5 6">130c</strain>
    </source>
</reference>
<dbReference type="InParanoid" id="A0A078B9R0"/>